<dbReference type="Pfam" id="PF11700">
    <property type="entry name" value="ATG22"/>
    <property type="match status" value="1"/>
</dbReference>
<protein>
    <recommendedName>
        <fullName evidence="7">Major facilitator superfamily (MFS) profile domain-containing protein</fullName>
    </recommendedName>
</protein>
<dbReference type="EMBL" id="MFYX01000102">
    <property type="protein sequence ID" value="OGK02760.1"/>
    <property type="molecule type" value="Genomic_DNA"/>
</dbReference>
<dbReference type="PROSITE" id="PS50850">
    <property type="entry name" value="MFS"/>
    <property type="match status" value="1"/>
</dbReference>
<dbReference type="GO" id="GO:0012505">
    <property type="term" value="C:endomembrane system"/>
    <property type="evidence" value="ECO:0007669"/>
    <property type="project" value="UniProtKB-SubCell"/>
</dbReference>
<reference evidence="8 9" key="1">
    <citation type="journal article" date="2016" name="Nat. Commun.">
        <title>Thousands of microbial genomes shed light on interconnected biogeochemical processes in an aquifer system.</title>
        <authorList>
            <person name="Anantharaman K."/>
            <person name="Brown C.T."/>
            <person name="Hug L.A."/>
            <person name="Sharon I."/>
            <person name="Castelle C.J."/>
            <person name="Probst A.J."/>
            <person name="Thomas B.C."/>
            <person name="Singh A."/>
            <person name="Wilkins M.J."/>
            <person name="Karaoz U."/>
            <person name="Brodie E.L."/>
            <person name="Williams K.H."/>
            <person name="Hubbard S.S."/>
            <person name="Banfield J.F."/>
        </authorList>
    </citation>
    <scope>NUCLEOTIDE SEQUENCE [LARGE SCALE GENOMIC DNA]</scope>
</reference>
<keyword evidence="3 6" id="KW-0812">Transmembrane</keyword>
<dbReference type="Proteomes" id="UP000179243">
    <property type="component" value="Unassembled WGS sequence"/>
</dbReference>
<evidence type="ECO:0000256" key="6">
    <source>
        <dbReference type="SAM" id="Phobius"/>
    </source>
</evidence>
<dbReference type="SUPFAM" id="SSF103473">
    <property type="entry name" value="MFS general substrate transporter"/>
    <property type="match status" value="1"/>
</dbReference>
<gene>
    <name evidence="8" type="ORF">A2519_07410</name>
</gene>
<evidence type="ECO:0000256" key="2">
    <source>
        <dbReference type="ARBA" id="ARBA00022448"/>
    </source>
</evidence>
<feature type="transmembrane region" description="Helical" evidence="6">
    <location>
        <begin position="74"/>
        <end position="91"/>
    </location>
</feature>
<feature type="non-terminal residue" evidence="8">
    <location>
        <position position="318"/>
    </location>
</feature>
<feature type="transmembrane region" description="Helical" evidence="6">
    <location>
        <begin position="7"/>
        <end position="29"/>
    </location>
</feature>
<feature type="transmembrane region" description="Helical" evidence="6">
    <location>
        <begin position="169"/>
        <end position="189"/>
    </location>
</feature>
<sequence length="318" mass="35085">MAAKREIFGFCLFDFANSGYTTVIITAVYNAYFVSAIGTPFLWSLTLSLSYLFVIIASPIAGAMADFGNSRKRFLFASYAICVASTALLYFGSSEHVFLACAMVICSNFGFALSENFVSSFLPGLASRHTIGRISGYAWSFGYVGGISSLLLCLAYLSHAGYGENALRFTPVLTALFFGVFALPVFFLLKERTAAPLPPSNKTIPEAGFSSLRDTFRDIRHYRELFFFLLSFFFYTCGTATVISFAAIFAQEALHFSQKEIILLILAANVTSAAGAFVFGFVQDRIGARRTLFITLFLWISAVLGAYFVKERESFWVV</sequence>
<evidence type="ECO:0000313" key="9">
    <source>
        <dbReference type="Proteomes" id="UP000179243"/>
    </source>
</evidence>
<feature type="transmembrane region" description="Helical" evidence="6">
    <location>
        <begin position="97"/>
        <end position="122"/>
    </location>
</feature>
<name>A0A1F7F7W4_UNCRA</name>
<comment type="caution">
    <text evidence="8">The sequence shown here is derived from an EMBL/GenBank/DDBJ whole genome shotgun (WGS) entry which is preliminary data.</text>
</comment>
<dbReference type="InterPro" id="IPR024671">
    <property type="entry name" value="Atg22-like"/>
</dbReference>
<dbReference type="PANTHER" id="PTHR23519">
    <property type="entry name" value="AUTOPHAGY-RELATED PROTEIN 22"/>
    <property type="match status" value="1"/>
</dbReference>
<proteinExistence type="predicted"/>
<evidence type="ECO:0000259" key="7">
    <source>
        <dbReference type="PROSITE" id="PS50850"/>
    </source>
</evidence>
<evidence type="ECO:0000256" key="3">
    <source>
        <dbReference type="ARBA" id="ARBA00022692"/>
    </source>
</evidence>
<dbReference type="GO" id="GO:0022857">
    <property type="term" value="F:transmembrane transporter activity"/>
    <property type="evidence" value="ECO:0007669"/>
    <property type="project" value="InterPro"/>
</dbReference>
<feature type="domain" description="Major facilitator superfamily (MFS) profile" evidence="7">
    <location>
        <begin position="224"/>
        <end position="318"/>
    </location>
</feature>
<dbReference type="Gene3D" id="1.20.1250.20">
    <property type="entry name" value="MFS general substrate transporter like domains"/>
    <property type="match status" value="2"/>
</dbReference>
<comment type="subcellular location">
    <subcellularLocation>
        <location evidence="1">Endomembrane system</location>
        <topology evidence="1">Multi-pass membrane protein</topology>
    </subcellularLocation>
</comment>
<keyword evidence="4 6" id="KW-1133">Transmembrane helix</keyword>
<feature type="transmembrane region" description="Helical" evidence="6">
    <location>
        <begin position="134"/>
        <end position="157"/>
    </location>
</feature>
<keyword evidence="5 6" id="KW-0472">Membrane</keyword>
<keyword evidence="2" id="KW-0813">Transport</keyword>
<feature type="transmembrane region" description="Helical" evidence="6">
    <location>
        <begin position="291"/>
        <end position="309"/>
    </location>
</feature>
<dbReference type="InterPro" id="IPR020846">
    <property type="entry name" value="MFS_dom"/>
</dbReference>
<feature type="transmembrane region" description="Helical" evidence="6">
    <location>
        <begin position="225"/>
        <end position="249"/>
    </location>
</feature>
<dbReference type="AlphaFoldDB" id="A0A1F7F7W4"/>
<dbReference type="InterPro" id="IPR050495">
    <property type="entry name" value="ATG22/LtaA_families"/>
</dbReference>
<evidence type="ECO:0000256" key="1">
    <source>
        <dbReference type="ARBA" id="ARBA00004127"/>
    </source>
</evidence>
<evidence type="ECO:0000256" key="5">
    <source>
        <dbReference type="ARBA" id="ARBA00023136"/>
    </source>
</evidence>
<feature type="transmembrane region" description="Helical" evidence="6">
    <location>
        <begin position="41"/>
        <end position="62"/>
    </location>
</feature>
<evidence type="ECO:0000256" key="4">
    <source>
        <dbReference type="ARBA" id="ARBA00022989"/>
    </source>
</evidence>
<organism evidence="8 9">
    <name type="scientific">Candidatus Raymondbacteria bacterium RIFOXYD12_FULL_49_13</name>
    <dbReference type="NCBI Taxonomy" id="1817890"/>
    <lineage>
        <taxon>Bacteria</taxon>
        <taxon>Raymondiibacteriota</taxon>
    </lineage>
</organism>
<feature type="transmembrane region" description="Helical" evidence="6">
    <location>
        <begin position="261"/>
        <end position="282"/>
    </location>
</feature>
<dbReference type="InterPro" id="IPR036259">
    <property type="entry name" value="MFS_trans_sf"/>
</dbReference>
<accession>A0A1F7F7W4</accession>
<evidence type="ECO:0000313" key="8">
    <source>
        <dbReference type="EMBL" id="OGK02760.1"/>
    </source>
</evidence>
<dbReference type="PANTHER" id="PTHR23519:SF1">
    <property type="entry name" value="AUTOPHAGY-RELATED PROTEIN 22"/>
    <property type="match status" value="1"/>
</dbReference>